<dbReference type="AlphaFoldDB" id="A0A382Q656"/>
<dbReference type="PANTHER" id="PTHR32328">
    <property type="entry name" value="L-SERYL-TRNA(SEC) SELENIUM TRANSFERASE"/>
    <property type="match status" value="1"/>
</dbReference>
<evidence type="ECO:0000313" key="3">
    <source>
        <dbReference type="EMBL" id="SVC80408.1"/>
    </source>
</evidence>
<comment type="cofactor">
    <cofactor evidence="1">
        <name>pyridoxal 5'-phosphate</name>
        <dbReference type="ChEBI" id="CHEBI:597326"/>
    </cofactor>
</comment>
<dbReference type="InterPro" id="IPR018319">
    <property type="entry name" value="SelA-like"/>
</dbReference>
<dbReference type="SUPFAM" id="SSF53383">
    <property type="entry name" value="PLP-dependent transferases"/>
    <property type="match status" value="1"/>
</dbReference>
<proteinExistence type="predicted"/>
<dbReference type="InterPro" id="IPR015421">
    <property type="entry name" value="PyrdxlP-dep_Trfase_major"/>
</dbReference>
<accession>A0A382Q656</accession>
<evidence type="ECO:0000256" key="2">
    <source>
        <dbReference type="ARBA" id="ARBA00022898"/>
    </source>
</evidence>
<feature type="non-terminal residue" evidence="3">
    <location>
        <position position="336"/>
    </location>
</feature>
<dbReference type="InterPro" id="IPR015424">
    <property type="entry name" value="PyrdxlP-dep_Trfase"/>
</dbReference>
<feature type="non-terminal residue" evidence="3">
    <location>
        <position position="1"/>
    </location>
</feature>
<name>A0A382Q656_9ZZZZ</name>
<dbReference type="GO" id="GO:0004125">
    <property type="term" value="F:L-seryl-tRNA(Sec) selenium transferase activity"/>
    <property type="evidence" value="ECO:0007669"/>
    <property type="project" value="TreeGrafter"/>
</dbReference>
<protein>
    <recommendedName>
        <fullName evidence="4">Aminotransferase class V domain-containing protein</fullName>
    </recommendedName>
</protein>
<dbReference type="EMBL" id="UINC01111876">
    <property type="protein sequence ID" value="SVC80408.1"/>
    <property type="molecule type" value="Genomic_DNA"/>
</dbReference>
<dbReference type="Gene3D" id="3.40.640.10">
    <property type="entry name" value="Type I PLP-dependent aspartate aminotransferase-like (Major domain)"/>
    <property type="match status" value="1"/>
</dbReference>
<evidence type="ECO:0008006" key="4">
    <source>
        <dbReference type="Google" id="ProtNLM"/>
    </source>
</evidence>
<sequence>EGDMMTDRRTFLKGITVLPATTMLSTQAGCSPVGELAVDRDYFKELGIRPFINAAAAYSALGGRNMWPAVIDAMEYAINQNVIMEELQEAVGKRLAELVGCEAAMVTGGATSAMTLGTAACITGTNPNSIRRVPDLRGLKNEVVVQKSHRNAYDHGVRNSGVHFIEVESAEELEGAINDSTAMMFYVYLFDTFSDEPPKIGLEEFAALGQKHGIPTMIDGSNTVPPLERLSEYIDAGFDLACFSGGKGLRGPYSAGMLLGRQDLIASARLNATPNADTIGRGMKVSKEEVLGMLAAVEFSQKYDYSVENVRETKMVNHIARELSVYPGITTQVSYP</sequence>
<reference evidence="3" key="1">
    <citation type="submission" date="2018-05" db="EMBL/GenBank/DDBJ databases">
        <authorList>
            <person name="Lanie J.A."/>
            <person name="Ng W.-L."/>
            <person name="Kazmierczak K.M."/>
            <person name="Andrzejewski T.M."/>
            <person name="Davidsen T.M."/>
            <person name="Wayne K.J."/>
            <person name="Tettelin H."/>
            <person name="Glass J.I."/>
            <person name="Rusch D."/>
            <person name="Podicherti R."/>
            <person name="Tsui H.-C.T."/>
            <person name="Winkler M.E."/>
        </authorList>
    </citation>
    <scope>NUCLEOTIDE SEQUENCE</scope>
</reference>
<keyword evidence="2" id="KW-0663">Pyridoxal phosphate</keyword>
<evidence type="ECO:0000256" key="1">
    <source>
        <dbReference type="ARBA" id="ARBA00001933"/>
    </source>
</evidence>
<dbReference type="Pfam" id="PF03841">
    <property type="entry name" value="SelA"/>
    <property type="match status" value="1"/>
</dbReference>
<organism evidence="3">
    <name type="scientific">marine metagenome</name>
    <dbReference type="NCBI Taxonomy" id="408172"/>
    <lineage>
        <taxon>unclassified sequences</taxon>
        <taxon>metagenomes</taxon>
        <taxon>ecological metagenomes</taxon>
    </lineage>
</organism>
<gene>
    <name evidence="3" type="ORF">METZ01_LOCUS333262</name>
</gene>
<dbReference type="PANTHER" id="PTHR32328:SF0">
    <property type="entry name" value="L-SERYL-TRNA(SEC) SELENIUM TRANSFERASE"/>
    <property type="match status" value="1"/>
</dbReference>